<sequence>MGKITFIRLKETVMPSIRKSAALAVAGAVFAGGAAVAAAPAASAQVWHDSPAWDVRMPYPLGGEHTIRFGVFPSCLRSGDDRFHQAIAANARDLDQPIGCFDFSATLFPFNSATVEWHNLDTDARGTQTVQSTGPEVGIGATHTGRGWVAVTVTASRSALPTAVPGSVAPFASATHTERFIVPPQDC</sequence>
<feature type="chain" id="PRO_5039498978" description="Secreted protein" evidence="1">
    <location>
        <begin position="38"/>
        <end position="187"/>
    </location>
</feature>
<reference evidence="2 3" key="1">
    <citation type="submission" date="2019-03" db="EMBL/GenBank/DDBJ databases">
        <title>Root nodule microbial communities of legume samples collected from USA, Mexico and Botswana.</title>
        <authorList>
            <person name="Hirsch A."/>
        </authorList>
    </citation>
    <scope>NUCLEOTIDE SEQUENCE [LARGE SCALE GENOMIC DNA]</scope>
    <source>
        <strain evidence="2 3">55</strain>
    </source>
</reference>
<name>A0A4R3ZSL1_9ACTN</name>
<keyword evidence="1" id="KW-0732">Signal</keyword>
<dbReference type="EMBL" id="SMCX01000014">
    <property type="protein sequence ID" value="TCW23234.1"/>
    <property type="molecule type" value="Genomic_DNA"/>
</dbReference>
<dbReference type="GeneID" id="89530537"/>
<evidence type="ECO:0000313" key="2">
    <source>
        <dbReference type="EMBL" id="TCW23234.1"/>
    </source>
</evidence>
<evidence type="ECO:0008006" key="4">
    <source>
        <dbReference type="Google" id="ProtNLM"/>
    </source>
</evidence>
<accession>A0A4R3ZSL1</accession>
<dbReference type="RefSeq" id="WP_131885959.1">
    <property type="nucleotide sequence ID" value="NZ_CP143053.1"/>
</dbReference>
<dbReference type="AlphaFoldDB" id="A0A4R3ZSL1"/>
<dbReference type="Proteomes" id="UP000295805">
    <property type="component" value="Unassembled WGS sequence"/>
</dbReference>
<proteinExistence type="predicted"/>
<comment type="caution">
    <text evidence="2">The sequence shown here is derived from an EMBL/GenBank/DDBJ whole genome shotgun (WGS) entry which is preliminary data.</text>
</comment>
<evidence type="ECO:0000256" key="1">
    <source>
        <dbReference type="SAM" id="SignalP"/>
    </source>
</evidence>
<gene>
    <name evidence="2" type="ORF">EDD19_11439</name>
</gene>
<protein>
    <recommendedName>
        <fullName evidence="4">Secreted protein</fullName>
    </recommendedName>
</protein>
<feature type="signal peptide" evidence="1">
    <location>
        <begin position="1"/>
        <end position="37"/>
    </location>
</feature>
<organism evidence="2 3">
    <name type="scientific">Dietzia cinnamea</name>
    <dbReference type="NCBI Taxonomy" id="321318"/>
    <lineage>
        <taxon>Bacteria</taxon>
        <taxon>Bacillati</taxon>
        <taxon>Actinomycetota</taxon>
        <taxon>Actinomycetes</taxon>
        <taxon>Mycobacteriales</taxon>
        <taxon>Dietziaceae</taxon>
        <taxon>Dietzia</taxon>
    </lineage>
</organism>
<evidence type="ECO:0000313" key="3">
    <source>
        <dbReference type="Proteomes" id="UP000295805"/>
    </source>
</evidence>